<gene>
    <name evidence="2" type="ORF">G3M48_010107</name>
</gene>
<feature type="compositionally biased region" description="Low complexity" evidence="1">
    <location>
        <begin position="15"/>
        <end position="24"/>
    </location>
</feature>
<comment type="caution">
    <text evidence="2">The sequence shown here is derived from an EMBL/GenBank/DDBJ whole genome shotgun (WGS) entry which is preliminary data.</text>
</comment>
<evidence type="ECO:0000313" key="3">
    <source>
        <dbReference type="Proteomes" id="UP001397290"/>
    </source>
</evidence>
<sequence length="216" mass="23936">MGSENAQLRTRSYHRGSSSRASPGSGAGTGSQRKSESEWYNLVVDDDFVCELQVPGMKNWKTFLGKRPRFFVAGLTVRTEGSVEVVTAHARLAKNFESTLGAGAPGQVFRKRVDDCVMKVHSGMQDRDLEPFKDFLAGDDTVDRRVGGSRFTMYRAGDHRGPYRLDACPGKKYIRVKGDAAHVSRNKDGTCAVVFSFKLAPGAKVTIHRMTFVIYY</sequence>
<evidence type="ECO:0000256" key="1">
    <source>
        <dbReference type="SAM" id="MobiDB-lite"/>
    </source>
</evidence>
<keyword evidence="3" id="KW-1185">Reference proteome</keyword>
<feature type="compositionally biased region" description="Polar residues" evidence="1">
    <location>
        <begin position="1"/>
        <end position="10"/>
    </location>
</feature>
<reference evidence="2 3" key="1">
    <citation type="submission" date="2020-02" db="EMBL/GenBank/DDBJ databases">
        <title>Comparative genomics of the hypocrealean fungal genus Beauvera.</title>
        <authorList>
            <person name="Showalter D.N."/>
            <person name="Bushley K.E."/>
            <person name="Rehner S.A."/>
        </authorList>
    </citation>
    <scope>NUCLEOTIDE SEQUENCE [LARGE SCALE GENOMIC DNA]</scope>
    <source>
        <strain evidence="2 3">ARSEF4384</strain>
    </source>
</reference>
<proteinExistence type="predicted"/>
<accession>A0AAW0RHK7</accession>
<dbReference type="EMBL" id="JAAHCF010000884">
    <property type="protein sequence ID" value="KAK8141662.1"/>
    <property type="molecule type" value="Genomic_DNA"/>
</dbReference>
<dbReference type="Proteomes" id="UP001397290">
    <property type="component" value="Unassembled WGS sequence"/>
</dbReference>
<evidence type="ECO:0000313" key="2">
    <source>
        <dbReference type="EMBL" id="KAK8141662.1"/>
    </source>
</evidence>
<name>A0AAW0RHK7_9HYPO</name>
<feature type="region of interest" description="Disordered" evidence="1">
    <location>
        <begin position="1"/>
        <end position="33"/>
    </location>
</feature>
<organism evidence="2 3">
    <name type="scientific">Beauveria asiatica</name>
    <dbReference type="NCBI Taxonomy" id="1069075"/>
    <lineage>
        <taxon>Eukaryota</taxon>
        <taxon>Fungi</taxon>
        <taxon>Dikarya</taxon>
        <taxon>Ascomycota</taxon>
        <taxon>Pezizomycotina</taxon>
        <taxon>Sordariomycetes</taxon>
        <taxon>Hypocreomycetidae</taxon>
        <taxon>Hypocreales</taxon>
        <taxon>Cordycipitaceae</taxon>
        <taxon>Beauveria</taxon>
    </lineage>
</organism>
<dbReference type="AlphaFoldDB" id="A0AAW0RHK7"/>
<protein>
    <submittedName>
        <fullName evidence="2">Uncharacterized protein</fullName>
    </submittedName>
</protein>